<feature type="domain" description="Reverse transcriptase" evidence="13">
    <location>
        <begin position="1"/>
        <end position="82"/>
    </location>
</feature>
<evidence type="ECO:0000313" key="15">
    <source>
        <dbReference type="EMBL" id="RVW18053.1"/>
    </source>
</evidence>
<feature type="domain" description="Integrase catalytic" evidence="14">
    <location>
        <begin position="294"/>
        <end position="363"/>
    </location>
</feature>
<dbReference type="EMBL" id="QGNW01002555">
    <property type="protein sequence ID" value="RVW18053.1"/>
    <property type="molecule type" value="Genomic_DNA"/>
</dbReference>
<dbReference type="Pfam" id="PF17919">
    <property type="entry name" value="RT_RNaseH_2"/>
    <property type="match status" value="1"/>
</dbReference>
<dbReference type="PROSITE" id="PS50994">
    <property type="entry name" value="INTEGRASE"/>
    <property type="match status" value="1"/>
</dbReference>
<dbReference type="InterPro" id="IPR023780">
    <property type="entry name" value="Chromo_domain"/>
</dbReference>
<keyword evidence="2" id="KW-0479">Metal-binding</keyword>
<dbReference type="InterPro" id="IPR043128">
    <property type="entry name" value="Rev_trsase/Diguanyl_cyclase"/>
</dbReference>
<dbReference type="SUPFAM" id="SSF54160">
    <property type="entry name" value="Chromo domain-like"/>
    <property type="match status" value="1"/>
</dbReference>
<dbReference type="InterPro" id="IPR001584">
    <property type="entry name" value="Integrase_cat-core"/>
</dbReference>
<dbReference type="SUPFAM" id="SSF53098">
    <property type="entry name" value="Ribonuclease H-like"/>
    <property type="match status" value="1"/>
</dbReference>
<dbReference type="GO" id="GO:0004190">
    <property type="term" value="F:aspartic-type endopeptidase activity"/>
    <property type="evidence" value="ECO:0007669"/>
    <property type="project" value="UniProtKB-KW"/>
</dbReference>
<proteinExistence type="predicted"/>
<dbReference type="InterPro" id="IPR000477">
    <property type="entry name" value="RT_dom"/>
</dbReference>
<dbReference type="Gene3D" id="3.30.70.270">
    <property type="match status" value="2"/>
</dbReference>
<dbReference type="SUPFAM" id="SSF56672">
    <property type="entry name" value="DNA/RNA polymerases"/>
    <property type="match status" value="1"/>
</dbReference>
<dbReference type="InterPro" id="IPR000953">
    <property type="entry name" value="Chromo/chromo_shadow_dom"/>
</dbReference>
<keyword evidence="6" id="KW-0229">DNA integration</keyword>
<dbReference type="Pfam" id="PF17921">
    <property type="entry name" value="Integrase_H2C2"/>
    <property type="match status" value="1"/>
</dbReference>
<dbReference type="PANTHER" id="PTHR37984">
    <property type="entry name" value="PROTEIN CBG26694"/>
    <property type="match status" value="1"/>
</dbReference>
<keyword evidence="8" id="KW-0548">Nucleotidyltransferase</keyword>
<keyword evidence="11" id="KW-0511">Multifunctional enzyme</keyword>
<dbReference type="Gene3D" id="3.30.420.10">
    <property type="entry name" value="Ribonuclease H-like superfamily/Ribonuclease H"/>
    <property type="match status" value="1"/>
</dbReference>
<dbReference type="PROSITE" id="PS50878">
    <property type="entry name" value="RT_POL"/>
    <property type="match status" value="1"/>
</dbReference>
<dbReference type="InterPro" id="IPR016197">
    <property type="entry name" value="Chromo-like_dom_sf"/>
</dbReference>
<dbReference type="AlphaFoldDB" id="A0A438C469"/>
<dbReference type="GO" id="GO:0006508">
    <property type="term" value="P:proteolysis"/>
    <property type="evidence" value="ECO:0007669"/>
    <property type="project" value="UniProtKB-KW"/>
</dbReference>
<dbReference type="InterPro" id="IPR036397">
    <property type="entry name" value="RNaseH_sf"/>
</dbReference>
<feature type="domain" description="Chromo" evidence="12">
    <location>
        <begin position="456"/>
        <end position="520"/>
    </location>
</feature>
<keyword evidence="9" id="KW-0238">DNA-binding</keyword>
<dbReference type="InterPro" id="IPR050951">
    <property type="entry name" value="Retrovirus_Pol_polyprotein"/>
</dbReference>
<dbReference type="Gene3D" id="1.10.340.70">
    <property type="match status" value="1"/>
</dbReference>
<evidence type="ECO:0000256" key="11">
    <source>
        <dbReference type="ARBA" id="ARBA00023268"/>
    </source>
</evidence>
<evidence type="ECO:0000259" key="13">
    <source>
        <dbReference type="PROSITE" id="PS50878"/>
    </source>
</evidence>
<keyword evidence="7" id="KW-0695">RNA-directed DNA polymerase</keyword>
<dbReference type="PANTHER" id="PTHR37984:SF5">
    <property type="entry name" value="PROTEIN NYNRIN-LIKE"/>
    <property type="match status" value="1"/>
</dbReference>
<evidence type="ECO:0000256" key="1">
    <source>
        <dbReference type="ARBA" id="ARBA00022670"/>
    </source>
</evidence>
<dbReference type="Gene3D" id="2.40.50.40">
    <property type="match status" value="1"/>
</dbReference>
<evidence type="ECO:0000256" key="7">
    <source>
        <dbReference type="ARBA" id="ARBA00022918"/>
    </source>
</evidence>
<dbReference type="GO" id="GO:0046872">
    <property type="term" value="F:metal ion binding"/>
    <property type="evidence" value="ECO:0007669"/>
    <property type="project" value="UniProtKB-KW"/>
</dbReference>
<evidence type="ECO:0000313" key="16">
    <source>
        <dbReference type="Proteomes" id="UP000288805"/>
    </source>
</evidence>
<dbReference type="PROSITE" id="PS50013">
    <property type="entry name" value="CHROMO_2"/>
    <property type="match status" value="1"/>
</dbReference>
<evidence type="ECO:0000256" key="4">
    <source>
        <dbReference type="ARBA" id="ARBA00022801"/>
    </source>
</evidence>
<evidence type="ECO:0000256" key="6">
    <source>
        <dbReference type="ARBA" id="ARBA00022908"/>
    </source>
</evidence>
<keyword evidence="10" id="KW-0233">DNA recombination</keyword>
<evidence type="ECO:0000256" key="10">
    <source>
        <dbReference type="ARBA" id="ARBA00023172"/>
    </source>
</evidence>
<dbReference type="FunFam" id="3.30.70.270:FF:000003">
    <property type="entry name" value="Transposon Ty3-G Gag-Pol polyprotein"/>
    <property type="match status" value="1"/>
</dbReference>
<evidence type="ECO:0000256" key="8">
    <source>
        <dbReference type="ARBA" id="ARBA00022932"/>
    </source>
</evidence>
<protein>
    <submittedName>
        <fullName evidence="15">Retrovirus-related Pol polyprotein from transposon 17.6</fullName>
    </submittedName>
</protein>
<comment type="caution">
    <text evidence="15">The sequence shown here is derived from an EMBL/GenBank/DDBJ whole genome shotgun (WGS) entry which is preliminary data.</text>
</comment>
<dbReference type="InterPro" id="IPR056924">
    <property type="entry name" value="SH3_Tf2-1"/>
</dbReference>
<keyword evidence="4" id="KW-0378">Hydrolase</keyword>
<dbReference type="Pfam" id="PF00385">
    <property type="entry name" value="Chromo"/>
    <property type="match status" value="1"/>
</dbReference>
<reference evidence="15 16" key="1">
    <citation type="journal article" date="2018" name="PLoS Genet.">
        <title>Population sequencing reveals clonal diversity and ancestral inbreeding in the grapevine cultivar Chardonnay.</title>
        <authorList>
            <person name="Roach M.J."/>
            <person name="Johnson D.L."/>
            <person name="Bohlmann J."/>
            <person name="van Vuuren H.J."/>
            <person name="Jones S.J."/>
            <person name="Pretorius I.S."/>
            <person name="Schmidt S.A."/>
            <person name="Borneman A.R."/>
        </authorList>
    </citation>
    <scope>NUCLEOTIDE SEQUENCE [LARGE SCALE GENOMIC DNA]</scope>
    <source>
        <strain evidence="16">cv. Chardonnay</strain>
        <tissue evidence="15">Leaf</tissue>
    </source>
</reference>
<name>A0A438C469_VITVI</name>
<dbReference type="Proteomes" id="UP000288805">
    <property type="component" value="Unassembled WGS sequence"/>
</dbReference>
<evidence type="ECO:0000256" key="5">
    <source>
        <dbReference type="ARBA" id="ARBA00022842"/>
    </source>
</evidence>
<dbReference type="GO" id="GO:0003887">
    <property type="term" value="F:DNA-directed DNA polymerase activity"/>
    <property type="evidence" value="ECO:0007669"/>
    <property type="project" value="UniProtKB-KW"/>
</dbReference>
<dbReference type="GO" id="GO:0003964">
    <property type="term" value="F:RNA-directed DNA polymerase activity"/>
    <property type="evidence" value="ECO:0007669"/>
    <property type="project" value="UniProtKB-KW"/>
</dbReference>
<dbReference type="Pfam" id="PF00078">
    <property type="entry name" value="RVT_1"/>
    <property type="match status" value="1"/>
</dbReference>
<gene>
    <name evidence="15" type="primary">pol_452</name>
    <name evidence="15" type="ORF">CK203_113342</name>
</gene>
<accession>A0A438C469</accession>
<keyword evidence="5" id="KW-0460">Magnesium</keyword>
<keyword evidence="1" id="KW-0645">Protease</keyword>
<evidence type="ECO:0000256" key="9">
    <source>
        <dbReference type="ARBA" id="ARBA00023125"/>
    </source>
</evidence>
<dbReference type="SMART" id="SM00298">
    <property type="entry name" value="CHROMO"/>
    <property type="match status" value="1"/>
</dbReference>
<dbReference type="InterPro" id="IPR041577">
    <property type="entry name" value="RT_RNaseH_2"/>
</dbReference>
<keyword evidence="3" id="KW-0064">Aspartyl protease</keyword>
<keyword evidence="8" id="KW-0808">Transferase</keyword>
<sequence length="531" mass="61243">MPFGLTNAPATFCNLMNDVLFDYLDAFVVVYLDDIVVYSKTLTEHEKHLRLVFQRLRENKLYIKPEKCEFAQEEITFLRHKISVGLIRMDKGKVQAIMEWLVPTKVAELQSFLGLANYYRSMQCQMAFEGLKEAISTEPVLWFPNLDLPFEVQTDASDRALGGVLVQEGHSVAFERRHNTVVDALSRKEVIAYIRLKQQVKEGVVRRYWLEGDLLVAKKRKLAGHPGEEMTLALLARSYYWPNMGEDIQTYVKCCLVCQTDKTKMKKAIGFSKYVMFIPASDACPTEEAAKLFFKLKFSTANHPQIDGQIEIINALLEEYLRHYVTATKKNWVDLLDIAQLCYNLQRNSATGMSPYELAIGVQPQMPLEVLLKLTPQIWKKINNKTRQRGLIPKYDGPFEVIKRVGQVACMLKLPERLKLHPTFHVSFLKPYHEDLHAKRVQTNRVPPLVMKQFDQEIEEILDHKTMGHSRKNRQTDFLVQWNGTSKVEATWERDVTLWQFETVVQAYWQTKSTKASTLADRGGFVGPLTS</sequence>
<keyword evidence="8" id="KW-0239">DNA-directed DNA polymerase</keyword>
<dbReference type="GO" id="GO:0003677">
    <property type="term" value="F:DNA binding"/>
    <property type="evidence" value="ECO:0007669"/>
    <property type="project" value="UniProtKB-KW"/>
</dbReference>
<dbReference type="Pfam" id="PF24626">
    <property type="entry name" value="SH3_Tf2-1"/>
    <property type="match status" value="1"/>
</dbReference>
<dbReference type="CDD" id="cd01647">
    <property type="entry name" value="RT_LTR"/>
    <property type="match status" value="1"/>
</dbReference>
<evidence type="ECO:0000256" key="3">
    <source>
        <dbReference type="ARBA" id="ARBA00022750"/>
    </source>
</evidence>
<dbReference type="InterPro" id="IPR012337">
    <property type="entry name" value="RNaseH-like_sf"/>
</dbReference>
<dbReference type="InterPro" id="IPR041588">
    <property type="entry name" value="Integrase_H2C2"/>
</dbReference>
<evidence type="ECO:0000259" key="12">
    <source>
        <dbReference type="PROSITE" id="PS50013"/>
    </source>
</evidence>
<dbReference type="CDD" id="cd00024">
    <property type="entry name" value="CD_CSD"/>
    <property type="match status" value="1"/>
</dbReference>
<organism evidence="15 16">
    <name type="scientific">Vitis vinifera</name>
    <name type="common">Grape</name>
    <dbReference type="NCBI Taxonomy" id="29760"/>
    <lineage>
        <taxon>Eukaryota</taxon>
        <taxon>Viridiplantae</taxon>
        <taxon>Streptophyta</taxon>
        <taxon>Embryophyta</taxon>
        <taxon>Tracheophyta</taxon>
        <taxon>Spermatophyta</taxon>
        <taxon>Magnoliopsida</taxon>
        <taxon>eudicotyledons</taxon>
        <taxon>Gunneridae</taxon>
        <taxon>Pentapetalae</taxon>
        <taxon>rosids</taxon>
        <taxon>Vitales</taxon>
        <taxon>Vitaceae</taxon>
        <taxon>Viteae</taxon>
        <taxon>Vitis</taxon>
    </lineage>
</organism>
<dbReference type="GO" id="GO:0006310">
    <property type="term" value="P:DNA recombination"/>
    <property type="evidence" value="ECO:0007669"/>
    <property type="project" value="UniProtKB-KW"/>
</dbReference>
<evidence type="ECO:0000256" key="2">
    <source>
        <dbReference type="ARBA" id="ARBA00022723"/>
    </source>
</evidence>
<dbReference type="InterPro" id="IPR043502">
    <property type="entry name" value="DNA/RNA_pol_sf"/>
</dbReference>
<evidence type="ECO:0000259" key="14">
    <source>
        <dbReference type="PROSITE" id="PS50994"/>
    </source>
</evidence>
<dbReference type="GO" id="GO:0015074">
    <property type="term" value="P:DNA integration"/>
    <property type="evidence" value="ECO:0007669"/>
    <property type="project" value="UniProtKB-KW"/>
</dbReference>